<protein>
    <submittedName>
        <fullName evidence="1">Unnamed protein product</fullName>
    </submittedName>
</protein>
<evidence type="ECO:0000313" key="2">
    <source>
        <dbReference type="Proteomes" id="UP001165064"/>
    </source>
</evidence>
<name>A0ACB5SVR3_AMBMO</name>
<evidence type="ECO:0000313" key="1">
    <source>
        <dbReference type="EMBL" id="GME74417.1"/>
    </source>
</evidence>
<dbReference type="EMBL" id="BSXS01000923">
    <property type="protein sequence ID" value="GME74417.1"/>
    <property type="molecule type" value="Genomic_DNA"/>
</dbReference>
<sequence>MLPFQDQNKKTKKRKNNNNNKNKSKKNNIPNAQKKAAREEARQEKLRLAQELAQLNSDNFIQIVSALPIELQDRIMIASADFAQLEDSYEMFADIIKKAPRKFSVDLMAIGTPFDCPAVLIMSQYIPVSIPVPPEEFNRLLPCIKTLGILELSESGIPRPETGVI</sequence>
<dbReference type="Proteomes" id="UP001165064">
    <property type="component" value="Unassembled WGS sequence"/>
</dbReference>
<keyword evidence="2" id="KW-1185">Reference proteome</keyword>
<proteinExistence type="predicted"/>
<organism evidence="1 2">
    <name type="scientific">Ambrosiozyma monospora</name>
    <name type="common">Yeast</name>
    <name type="synonym">Endomycopsis monosporus</name>
    <dbReference type="NCBI Taxonomy" id="43982"/>
    <lineage>
        <taxon>Eukaryota</taxon>
        <taxon>Fungi</taxon>
        <taxon>Dikarya</taxon>
        <taxon>Ascomycota</taxon>
        <taxon>Saccharomycotina</taxon>
        <taxon>Pichiomycetes</taxon>
        <taxon>Pichiales</taxon>
        <taxon>Pichiaceae</taxon>
        <taxon>Ambrosiozyma</taxon>
    </lineage>
</organism>
<comment type="caution">
    <text evidence="1">The sequence shown here is derived from an EMBL/GenBank/DDBJ whole genome shotgun (WGS) entry which is preliminary data.</text>
</comment>
<reference evidence="1" key="1">
    <citation type="submission" date="2023-04" db="EMBL/GenBank/DDBJ databases">
        <title>Ambrosiozyma monospora NBRC 10751.</title>
        <authorList>
            <person name="Ichikawa N."/>
            <person name="Sato H."/>
            <person name="Tonouchi N."/>
        </authorList>
    </citation>
    <scope>NUCLEOTIDE SEQUENCE</scope>
    <source>
        <strain evidence="1">NBRC 10751</strain>
    </source>
</reference>
<gene>
    <name evidence="1" type="ORF">Amon02_000175900</name>
</gene>
<accession>A0ACB5SVR3</accession>